<accession>A0A8X8XWT6</accession>
<reference evidence="2" key="2">
    <citation type="submission" date="2020-08" db="EMBL/GenBank/DDBJ databases">
        <title>Plant Genome Project.</title>
        <authorList>
            <person name="Zhang R.-G."/>
        </authorList>
    </citation>
    <scope>NUCLEOTIDE SEQUENCE</scope>
    <source>
        <strain evidence="2">Huo1</strain>
        <tissue evidence="2">Leaf</tissue>
    </source>
</reference>
<dbReference type="InterPro" id="IPR024738">
    <property type="entry name" value="Hfi1/Tada1"/>
</dbReference>
<evidence type="ECO:0008006" key="4">
    <source>
        <dbReference type="Google" id="ProtNLM"/>
    </source>
</evidence>
<evidence type="ECO:0000313" key="2">
    <source>
        <dbReference type="EMBL" id="KAG6421911.1"/>
    </source>
</evidence>
<dbReference type="Pfam" id="PF12767">
    <property type="entry name" value="SAGA-Tad1"/>
    <property type="match status" value="1"/>
</dbReference>
<dbReference type="Proteomes" id="UP000298416">
    <property type="component" value="Unassembled WGS sequence"/>
</dbReference>
<evidence type="ECO:0000313" key="3">
    <source>
        <dbReference type="Proteomes" id="UP000298416"/>
    </source>
</evidence>
<dbReference type="GO" id="GO:0000124">
    <property type="term" value="C:SAGA complex"/>
    <property type="evidence" value="ECO:0007669"/>
    <property type="project" value="TreeGrafter"/>
</dbReference>
<gene>
    <name evidence="2" type="ORF">SASPL_118471</name>
</gene>
<dbReference type="PANTHER" id="PTHR21277">
    <property type="entry name" value="TRANSCRIPTIONAL ADAPTER 1"/>
    <property type="match status" value="1"/>
</dbReference>
<sequence>MVAKFTRVDTIELKDVIYQRIGHQRADRYFDQLKRFLSLKLSKVEFNRSCVQTIGRENVYLHNRLIRSIAQNACQARIPPQKARKQIEGLSVKVANGYQRNSLQSLYGDAFPQSPRKCRSPVSRDRKLRDRPSPLGPLGRSPSLTCEETVTRTQEQQSGTVTELHSLCSRPPVDVVSVEDGEEVEQCAGSLEGGRWWSPVTAPFGVSVGAREAVGCSYKDGACAEACENRGELPGTVSLRRCLQKKLASEGVGISLECADVINNSLNGFLKRIIEPCLSIASSKCTDLGRQSNKAVMPDRARRVSMLDFRVAMESNPRLLGVDWPVQLEKICHYASGE</sequence>
<reference evidence="2" key="1">
    <citation type="submission" date="2018-01" db="EMBL/GenBank/DDBJ databases">
        <authorList>
            <person name="Mao J.F."/>
        </authorList>
    </citation>
    <scope>NUCLEOTIDE SEQUENCE</scope>
    <source>
        <strain evidence="2">Huo1</strain>
        <tissue evidence="2">Leaf</tissue>
    </source>
</reference>
<feature type="region of interest" description="Disordered" evidence="1">
    <location>
        <begin position="109"/>
        <end position="146"/>
    </location>
</feature>
<dbReference type="OrthoDB" id="10264870at2759"/>
<dbReference type="PANTHER" id="PTHR21277:SF44">
    <property type="entry name" value="TRANSCRIPTIONAL REGULATOR OF RNA POLII, SAGA, SUBUNIT"/>
    <property type="match status" value="1"/>
</dbReference>
<dbReference type="EMBL" id="PNBA02000006">
    <property type="protein sequence ID" value="KAG6421911.1"/>
    <property type="molecule type" value="Genomic_DNA"/>
</dbReference>
<dbReference type="GO" id="GO:0006357">
    <property type="term" value="P:regulation of transcription by RNA polymerase II"/>
    <property type="evidence" value="ECO:0007669"/>
    <property type="project" value="TreeGrafter"/>
</dbReference>
<name>A0A8X8XWT6_SALSN</name>
<evidence type="ECO:0000256" key="1">
    <source>
        <dbReference type="SAM" id="MobiDB-lite"/>
    </source>
</evidence>
<dbReference type="GO" id="GO:0003713">
    <property type="term" value="F:transcription coactivator activity"/>
    <property type="evidence" value="ECO:0007669"/>
    <property type="project" value="TreeGrafter"/>
</dbReference>
<dbReference type="AlphaFoldDB" id="A0A8X8XWT6"/>
<keyword evidence="3" id="KW-1185">Reference proteome</keyword>
<organism evidence="2">
    <name type="scientific">Salvia splendens</name>
    <name type="common">Scarlet sage</name>
    <dbReference type="NCBI Taxonomy" id="180675"/>
    <lineage>
        <taxon>Eukaryota</taxon>
        <taxon>Viridiplantae</taxon>
        <taxon>Streptophyta</taxon>
        <taxon>Embryophyta</taxon>
        <taxon>Tracheophyta</taxon>
        <taxon>Spermatophyta</taxon>
        <taxon>Magnoliopsida</taxon>
        <taxon>eudicotyledons</taxon>
        <taxon>Gunneridae</taxon>
        <taxon>Pentapetalae</taxon>
        <taxon>asterids</taxon>
        <taxon>lamiids</taxon>
        <taxon>Lamiales</taxon>
        <taxon>Lamiaceae</taxon>
        <taxon>Nepetoideae</taxon>
        <taxon>Mentheae</taxon>
        <taxon>Salviinae</taxon>
        <taxon>Salvia</taxon>
        <taxon>Salvia subgen. Calosphace</taxon>
        <taxon>core Calosphace</taxon>
    </lineage>
</organism>
<proteinExistence type="predicted"/>
<feature type="compositionally biased region" description="Basic and acidic residues" evidence="1">
    <location>
        <begin position="122"/>
        <end position="132"/>
    </location>
</feature>
<comment type="caution">
    <text evidence="2">The sequence shown here is derived from an EMBL/GenBank/DDBJ whole genome shotgun (WGS) entry which is preliminary data.</text>
</comment>
<protein>
    <recommendedName>
        <fullName evidence="4">Transcriptional coactivator Hfi1/Transcriptional adapter 1</fullName>
    </recommendedName>
</protein>